<keyword evidence="1" id="KW-1017">Isopeptide bond</keyword>
<organism evidence="5">
    <name type="scientific">Chromera velia CCMP2878</name>
    <dbReference type="NCBI Taxonomy" id="1169474"/>
    <lineage>
        <taxon>Eukaryota</taxon>
        <taxon>Sar</taxon>
        <taxon>Alveolata</taxon>
        <taxon>Colpodellida</taxon>
        <taxon>Chromeraceae</taxon>
        <taxon>Chromera</taxon>
    </lineage>
</organism>
<dbReference type="SUPFAM" id="SSF54236">
    <property type="entry name" value="Ubiquitin-like"/>
    <property type="match status" value="1"/>
</dbReference>
<gene>
    <name evidence="5" type="ORF">Cvel_23682</name>
</gene>
<evidence type="ECO:0000256" key="1">
    <source>
        <dbReference type="ARBA" id="ARBA00022499"/>
    </source>
</evidence>
<accession>A0A0G4GWD9</accession>
<proteinExistence type="predicted"/>
<dbReference type="InterPro" id="IPR029071">
    <property type="entry name" value="Ubiquitin-like_domsf"/>
</dbReference>
<dbReference type="Gene3D" id="3.10.20.90">
    <property type="entry name" value="Phosphatidylinositol 3-kinase Catalytic Subunit, Chain A, domain 1"/>
    <property type="match status" value="1"/>
</dbReference>
<evidence type="ECO:0000256" key="4">
    <source>
        <dbReference type="SAM" id="MobiDB-lite"/>
    </source>
</evidence>
<evidence type="ECO:0000256" key="3">
    <source>
        <dbReference type="ARBA" id="ARBA00023006"/>
    </source>
</evidence>
<reference evidence="5" key="1">
    <citation type="submission" date="2014-11" db="EMBL/GenBank/DDBJ databases">
        <authorList>
            <person name="Otto D Thomas"/>
            <person name="Naeem Raeece"/>
        </authorList>
    </citation>
    <scope>NUCLEOTIDE SEQUENCE</scope>
</reference>
<dbReference type="GO" id="GO:0005737">
    <property type="term" value="C:cytoplasm"/>
    <property type="evidence" value="ECO:0007669"/>
    <property type="project" value="InterPro"/>
</dbReference>
<dbReference type="GO" id="GO:0000045">
    <property type="term" value="P:autophagosome assembly"/>
    <property type="evidence" value="ECO:0007669"/>
    <property type="project" value="InterPro"/>
</dbReference>
<dbReference type="InterPro" id="IPR007242">
    <property type="entry name" value="Atg12"/>
</dbReference>
<dbReference type="Pfam" id="PF04110">
    <property type="entry name" value="APG12"/>
    <property type="match status" value="1"/>
</dbReference>
<evidence type="ECO:0000256" key="2">
    <source>
        <dbReference type="ARBA" id="ARBA00022786"/>
    </source>
</evidence>
<dbReference type="EMBL" id="CDMZ01001623">
    <property type="protein sequence ID" value="CEM35295.1"/>
    <property type="molecule type" value="Genomic_DNA"/>
</dbReference>
<protein>
    <recommendedName>
        <fullName evidence="6">Ubiquitin-like domain-containing protein</fullName>
    </recommendedName>
</protein>
<sequence length="140" mass="15169">MISSSSSPPCASSSEQAAPSAPPCCSSATDPYVTVEEQWRAMRDFKVIVQYTPVKGDTAKGSVAVNGGKPIQQLVQFLSKKLGLGSDKMLELIVKSHIVLEPEEFLSDVYQMYGSENGMAVQYGSDNRLSVQYNIVSLRS</sequence>
<keyword evidence="3" id="KW-0072">Autophagy</keyword>
<evidence type="ECO:0008006" key="6">
    <source>
        <dbReference type="Google" id="ProtNLM"/>
    </source>
</evidence>
<feature type="region of interest" description="Disordered" evidence="4">
    <location>
        <begin position="1"/>
        <end position="26"/>
    </location>
</feature>
<dbReference type="AlphaFoldDB" id="A0A0G4GWD9"/>
<name>A0A0G4GWD9_9ALVE</name>
<evidence type="ECO:0000313" key="5">
    <source>
        <dbReference type="EMBL" id="CEM35295.1"/>
    </source>
</evidence>
<keyword evidence="2" id="KW-0833">Ubl conjugation pathway</keyword>
<dbReference type="VEuPathDB" id="CryptoDB:Cvel_23682"/>